<dbReference type="AlphaFoldDB" id="A0A4S4C4V0"/>
<feature type="binding site" evidence="11">
    <location>
        <position position="112"/>
    </location>
    <ligand>
        <name>CTP</name>
        <dbReference type="ChEBI" id="CHEBI:37563"/>
    </ligand>
</feature>
<feature type="binding site" evidence="11">
    <location>
        <position position="155"/>
    </location>
    <ligand>
        <name>ATP</name>
        <dbReference type="ChEBI" id="CHEBI:30616"/>
    </ligand>
</feature>
<gene>
    <name evidence="11" type="primary">cca</name>
    <name evidence="15" type="ORF">E6W99_00180</name>
</gene>
<evidence type="ECO:0000256" key="10">
    <source>
        <dbReference type="ARBA" id="ARBA00022884"/>
    </source>
</evidence>
<dbReference type="InterPro" id="IPR023068">
    <property type="entry name" value="CCA-adding_enz_firmicutes"/>
</dbReference>
<dbReference type="GO" id="GO:0004810">
    <property type="term" value="F:CCA tRNA nucleotidyltransferase activity"/>
    <property type="evidence" value="ECO:0007669"/>
    <property type="project" value="UniProtKB-UniRule"/>
</dbReference>
<keyword evidence="16" id="KW-1185">Reference proteome</keyword>
<evidence type="ECO:0000256" key="6">
    <source>
        <dbReference type="ARBA" id="ARBA00022741"/>
    </source>
</evidence>
<sequence length="405" mass="46877">MMDTPFIEAKPILEKLHKAGYEAYYVGGAVRDYLLKRKIGDVDIATSAKPYEVQDLFSKTIDVGAKHGTIIVLHKNIPYEVTTYRTESEYEDYRRPKKVSYITSLKEDLRRRDFTINAMAMGIDGEIQDYFNGKAHIKAKLIQTVGSPSERFTEDALRMLRAVRFISQLDFTLCPRTIEAIKEHIQLLNVISVERKTIEMEKLLKGMNIKTALHMIVETNLNKYLPGLDMKKQELRLLATYNMQLLETNEELWTLLTFFIKPTRIDHFLREWKLPVKLIKSVEKNIHLLTILQQNPWSDLLLYEAGYETALSVERLRTVMTKPDELKANINKIKHSFSQLPLQSRDQIAVKGHEVIQTLNKTPGPWVSKAISEIEKAIVTKKLANNSSAIKEWLMSCKQDFEQNY</sequence>
<feature type="binding site" evidence="11">
    <location>
        <position position="164"/>
    </location>
    <ligand>
        <name>ATP</name>
        <dbReference type="ChEBI" id="CHEBI:30616"/>
    </ligand>
</feature>
<feature type="binding site" evidence="11">
    <location>
        <position position="155"/>
    </location>
    <ligand>
        <name>CTP</name>
        <dbReference type="ChEBI" id="CHEBI:37563"/>
    </ligand>
</feature>
<evidence type="ECO:0000256" key="9">
    <source>
        <dbReference type="ARBA" id="ARBA00022842"/>
    </source>
</evidence>
<dbReference type="EC" id="2.7.7.72" evidence="11"/>
<dbReference type="InterPro" id="IPR050264">
    <property type="entry name" value="Bact_CCA-adding_enz_type3_sf"/>
</dbReference>
<feature type="binding site" evidence="11">
    <location>
        <position position="28"/>
    </location>
    <ligand>
        <name>CTP</name>
        <dbReference type="ChEBI" id="CHEBI:37563"/>
    </ligand>
</feature>
<dbReference type="GO" id="GO:0005524">
    <property type="term" value="F:ATP binding"/>
    <property type="evidence" value="ECO:0007669"/>
    <property type="project" value="UniProtKB-UniRule"/>
</dbReference>
<keyword evidence="2 11" id="KW-0808">Transferase</keyword>
<feature type="binding site" evidence="11">
    <location>
        <position position="28"/>
    </location>
    <ligand>
        <name>ATP</name>
        <dbReference type="ChEBI" id="CHEBI:30616"/>
    </ligand>
</feature>
<dbReference type="Gene3D" id="1.10.110.30">
    <property type="match status" value="1"/>
</dbReference>
<protein>
    <recommendedName>
        <fullName evidence="11">CCA-adding enzyme</fullName>
        <ecNumber evidence="11">2.7.7.72</ecNumber>
    </recommendedName>
    <alternativeName>
        <fullName evidence="11">CCA tRNA nucleotidyltransferase</fullName>
    </alternativeName>
    <alternativeName>
        <fullName evidence="11">tRNA CCA-pyrophosphorylase</fullName>
    </alternativeName>
    <alternativeName>
        <fullName evidence="11">tRNA adenylyl-/cytidylyl- transferase</fullName>
    </alternativeName>
    <alternativeName>
        <fullName evidence="11">tRNA nucleotidyltransferase</fullName>
    </alternativeName>
    <alternativeName>
        <fullName evidence="11">tRNA-NT</fullName>
    </alternativeName>
</protein>
<dbReference type="Pfam" id="PF12627">
    <property type="entry name" value="PolyA_pol_RNAbd"/>
    <property type="match status" value="1"/>
</dbReference>
<dbReference type="NCBIfam" id="NF009814">
    <property type="entry name" value="PRK13299.1"/>
    <property type="match status" value="1"/>
</dbReference>
<keyword evidence="3 11" id="KW-0819">tRNA processing</keyword>
<evidence type="ECO:0000256" key="4">
    <source>
        <dbReference type="ARBA" id="ARBA00022695"/>
    </source>
</evidence>
<comment type="cofactor">
    <cofactor evidence="1 11">
        <name>Mg(2+)</name>
        <dbReference type="ChEBI" id="CHEBI:18420"/>
    </cofactor>
</comment>
<dbReference type="SUPFAM" id="SSF81891">
    <property type="entry name" value="Poly A polymerase C-terminal region-like"/>
    <property type="match status" value="1"/>
</dbReference>
<comment type="similarity">
    <text evidence="11">Belongs to the tRNA nucleotidyltransferase/poly(A) polymerase family. Bacterial CCA-adding enzyme type 3 subfamily.</text>
</comment>
<evidence type="ECO:0000259" key="13">
    <source>
        <dbReference type="Pfam" id="PF12627"/>
    </source>
</evidence>
<evidence type="ECO:0000256" key="7">
    <source>
        <dbReference type="ARBA" id="ARBA00022800"/>
    </source>
</evidence>
<evidence type="ECO:0000256" key="5">
    <source>
        <dbReference type="ARBA" id="ARBA00022723"/>
    </source>
</evidence>
<keyword evidence="9 11" id="KW-0460">Magnesium</keyword>
<evidence type="ECO:0000256" key="8">
    <source>
        <dbReference type="ARBA" id="ARBA00022840"/>
    </source>
</evidence>
<comment type="catalytic activity">
    <reaction evidence="11">
        <text>a tRNA with a 3' CCA end + 2 CTP + ATP = a tRNA with a 3' CCACCA end + 3 diphosphate</text>
        <dbReference type="Rhea" id="RHEA:76235"/>
        <dbReference type="Rhea" id="RHEA-COMP:10468"/>
        <dbReference type="Rhea" id="RHEA-COMP:18655"/>
        <dbReference type="ChEBI" id="CHEBI:30616"/>
        <dbReference type="ChEBI" id="CHEBI:33019"/>
        <dbReference type="ChEBI" id="CHEBI:37563"/>
        <dbReference type="ChEBI" id="CHEBI:83071"/>
        <dbReference type="ChEBI" id="CHEBI:195187"/>
    </reaction>
</comment>
<comment type="caution">
    <text evidence="15">The sequence shown here is derived from an EMBL/GenBank/DDBJ whole genome shotgun (WGS) entry which is preliminary data.</text>
</comment>
<feature type="binding site" evidence="11">
    <location>
        <position position="112"/>
    </location>
    <ligand>
        <name>ATP</name>
        <dbReference type="ChEBI" id="CHEBI:30616"/>
    </ligand>
</feature>
<dbReference type="Gene3D" id="1.10.246.80">
    <property type="match status" value="1"/>
</dbReference>
<dbReference type="PANTHER" id="PTHR46173">
    <property type="entry name" value="CCA TRNA NUCLEOTIDYLTRANSFERASE 1, MITOCHONDRIAL"/>
    <property type="match status" value="1"/>
</dbReference>
<comment type="subunit">
    <text evidence="11">Homodimer.</text>
</comment>
<evidence type="ECO:0000256" key="3">
    <source>
        <dbReference type="ARBA" id="ARBA00022694"/>
    </source>
</evidence>
<dbReference type="InterPro" id="IPR032828">
    <property type="entry name" value="PolyA_RNA-bd"/>
</dbReference>
<evidence type="ECO:0000256" key="11">
    <source>
        <dbReference type="HAMAP-Rule" id="MF_01263"/>
    </source>
</evidence>
<evidence type="ECO:0000256" key="1">
    <source>
        <dbReference type="ARBA" id="ARBA00001946"/>
    </source>
</evidence>
<dbReference type="Gene3D" id="1.20.58.560">
    <property type="match status" value="1"/>
</dbReference>
<keyword evidence="7 11" id="KW-0692">RNA repair</keyword>
<organism evidence="15 16">
    <name type="scientific">Metabacillus sediminilitoris</name>
    <dbReference type="NCBI Taxonomy" id="2567941"/>
    <lineage>
        <taxon>Bacteria</taxon>
        <taxon>Bacillati</taxon>
        <taxon>Bacillota</taxon>
        <taxon>Bacilli</taxon>
        <taxon>Bacillales</taxon>
        <taxon>Bacillaceae</taxon>
        <taxon>Metabacillus</taxon>
    </lineage>
</organism>
<dbReference type="EMBL" id="SSNT01000001">
    <property type="protein sequence ID" value="THF82817.1"/>
    <property type="molecule type" value="Genomic_DNA"/>
</dbReference>
<dbReference type="InterPro" id="IPR043519">
    <property type="entry name" value="NT_sf"/>
</dbReference>
<keyword evidence="8 11" id="KW-0067">ATP-binding</keyword>
<dbReference type="GO" id="GO:0000287">
    <property type="term" value="F:magnesium ion binding"/>
    <property type="evidence" value="ECO:0007669"/>
    <property type="project" value="UniProtKB-UniRule"/>
</dbReference>
<feature type="binding site" evidence="11">
    <location>
        <position position="164"/>
    </location>
    <ligand>
        <name>CTP</name>
        <dbReference type="ChEBI" id="CHEBI:37563"/>
    </ligand>
</feature>
<dbReference type="PANTHER" id="PTHR46173:SF1">
    <property type="entry name" value="CCA TRNA NUCLEOTIDYLTRANSFERASE 1, MITOCHONDRIAL"/>
    <property type="match status" value="1"/>
</dbReference>
<feature type="binding site" evidence="11">
    <location>
        <position position="158"/>
    </location>
    <ligand>
        <name>ATP</name>
        <dbReference type="ChEBI" id="CHEBI:30616"/>
    </ligand>
</feature>
<name>A0A4S4C4V0_9BACI</name>
<feature type="binding site" evidence="11">
    <location>
        <position position="31"/>
    </location>
    <ligand>
        <name>CTP</name>
        <dbReference type="ChEBI" id="CHEBI:37563"/>
    </ligand>
</feature>
<dbReference type="Pfam" id="PF01743">
    <property type="entry name" value="PolyA_pol"/>
    <property type="match status" value="1"/>
</dbReference>
<feature type="domain" description="tRNA nucleotidyltransferase/poly(A) polymerase RNA and SrmB- binding" evidence="13">
    <location>
        <begin position="170"/>
        <end position="229"/>
    </location>
</feature>
<dbReference type="Gene3D" id="3.30.460.10">
    <property type="entry name" value="Beta Polymerase, domain 2"/>
    <property type="match status" value="1"/>
</dbReference>
<keyword evidence="6 11" id="KW-0547">Nucleotide-binding</keyword>
<feature type="binding site" evidence="11">
    <location>
        <position position="31"/>
    </location>
    <ligand>
        <name>ATP</name>
        <dbReference type="ChEBI" id="CHEBI:30616"/>
    </ligand>
</feature>
<dbReference type="InterPro" id="IPR032810">
    <property type="entry name" value="CCA-adding_enz_C"/>
</dbReference>
<dbReference type="InterPro" id="IPR002646">
    <property type="entry name" value="PolA_pol_head_dom"/>
</dbReference>
<evidence type="ECO:0000259" key="12">
    <source>
        <dbReference type="Pfam" id="PF01743"/>
    </source>
</evidence>
<dbReference type="Proteomes" id="UP000310334">
    <property type="component" value="Unassembled WGS sequence"/>
</dbReference>
<evidence type="ECO:0000313" key="15">
    <source>
        <dbReference type="EMBL" id="THF82817.1"/>
    </source>
</evidence>
<feature type="domain" description="CCA-adding enzyme C-terminal" evidence="14">
    <location>
        <begin position="246"/>
        <end position="394"/>
    </location>
</feature>
<comment type="function">
    <text evidence="11">Catalyzes the addition and repair of the essential 3'-terminal CCA sequence in tRNAs without using a nucleic acid template. Adds these three nucleotides in the order of C, C, and A to the tRNA nucleotide-73, using CTP and ATP as substrates and producing inorganic pyrophosphate. tRNA 3'-terminal CCA addition is required both for tRNA processing and repair. Also involved in tRNA surveillance by mediating tandem CCA addition to generate a CCACCA at the 3' terminus of unstable tRNAs. While stable tRNAs receive only 3'-terminal CCA, unstable tRNAs are marked with CCACCA and rapidly degraded.</text>
</comment>
<evidence type="ECO:0000259" key="14">
    <source>
        <dbReference type="Pfam" id="PF13735"/>
    </source>
</evidence>
<feature type="domain" description="Poly A polymerase head" evidence="12">
    <location>
        <begin position="23"/>
        <end position="142"/>
    </location>
</feature>
<feature type="binding site" evidence="11">
    <location>
        <position position="158"/>
    </location>
    <ligand>
        <name>CTP</name>
        <dbReference type="ChEBI" id="CHEBI:37563"/>
    </ligand>
</feature>
<dbReference type="OrthoDB" id="9805698at2"/>
<comment type="catalytic activity">
    <reaction evidence="11">
        <text>a tRNA precursor + 2 CTP + ATP = a tRNA with a 3' CCA end + 3 diphosphate</text>
        <dbReference type="Rhea" id="RHEA:14433"/>
        <dbReference type="Rhea" id="RHEA-COMP:10465"/>
        <dbReference type="Rhea" id="RHEA-COMP:10468"/>
        <dbReference type="ChEBI" id="CHEBI:30616"/>
        <dbReference type="ChEBI" id="CHEBI:33019"/>
        <dbReference type="ChEBI" id="CHEBI:37563"/>
        <dbReference type="ChEBI" id="CHEBI:74896"/>
        <dbReference type="ChEBI" id="CHEBI:83071"/>
        <dbReference type="EC" id="2.7.7.72"/>
    </reaction>
</comment>
<feature type="binding site" evidence="11">
    <location>
        <position position="43"/>
    </location>
    <ligand>
        <name>Mg(2+)</name>
        <dbReference type="ChEBI" id="CHEBI:18420"/>
    </ligand>
</feature>
<keyword evidence="10 11" id="KW-0694">RNA-binding</keyword>
<proteinExistence type="inferred from homology"/>
<dbReference type="HAMAP" id="MF_01263">
    <property type="entry name" value="CCA_bact_type3"/>
    <property type="match status" value="1"/>
</dbReference>
<feature type="binding site" evidence="11">
    <location>
        <position position="161"/>
    </location>
    <ligand>
        <name>CTP</name>
        <dbReference type="ChEBI" id="CHEBI:37563"/>
    </ligand>
</feature>
<dbReference type="GO" id="GO:0000049">
    <property type="term" value="F:tRNA binding"/>
    <property type="evidence" value="ECO:0007669"/>
    <property type="project" value="UniProtKB-UniRule"/>
</dbReference>
<evidence type="ECO:0000313" key="16">
    <source>
        <dbReference type="Proteomes" id="UP000310334"/>
    </source>
</evidence>
<dbReference type="CDD" id="cd05398">
    <property type="entry name" value="NT_ClassII-CCAase"/>
    <property type="match status" value="1"/>
</dbReference>
<keyword evidence="4 11" id="KW-0548">Nucleotidyltransferase</keyword>
<keyword evidence="5 11" id="KW-0479">Metal-binding</keyword>
<feature type="binding site" evidence="11">
    <location>
        <position position="161"/>
    </location>
    <ligand>
        <name>ATP</name>
        <dbReference type="ChEBI" id="CHEBI:30616"/>
    </ligand>
</feature>
<dbReference type="Pfam" id="PF13735">
    <property type="entry name" value="tRNA_NucTran2_2"/>
    <property type="match status" value="1"/>
</dbReference>
<reference evidence="15 16" key="1">
    <citation type="submission" date="2019-04" db="EMBL/GenBank/DDBJ databases">
        <title>Bacillus sediminilitoris sp. nov., isolated from a tidal flat sediment on the East China Sea.</title>
        <authorList>
            <person name="Wei Y."/>
            <person name="Mao H."/>
            <person name="Fang J."/>
        </authorList>
    </citation>
    <scope>NUCLEOTIDE SEQUENCE [LARGE SCALE GENOMIC DNA]</scope>
    <source>
        <strain evidence="15 16">DSL-17</strain>
    </source>
</reference>
<accession>A0A4S4C4V0</accession>
<dbReference type="SUPFAM" id="SSF81301">
    <property type="entry name" value="Nucleotidyltransferase"/>
    <property type="match status" value="1"/>
</dbReference>
<dbReference type="GO" id="GO:0042245">
    <property type="term" value="P:RNA repair"/>
    <property type="evidence" value="ECO:0007669"/>
    <property type="project" value="UniProtKB-KW"/>
</dbReference>
<comment type="miscellaneous">
    <text evidence="11">A single active site specifically recognizes both ATP and CTP and is responsible for their addition.</text>
</comment>
<feature type="binding site" evidence="11">
    <location>
        <position position="41"/>
    </location>
    <ligand>
        <name>Mg(2+)</name>
        <dbReference type="ChEBI" id="CHEBI:18420"/>
    </ligand>
</feature>
<evidence type="ECO:0000256" key="2">
    <source>
        <dbReference type="ARBA" id="ARBA00022679"/>
    </source>
</evidence>
<dbReference type="GO" id="GO:0001680">
    <property type="term" value="P:tRNA 3'-terminal CCA addition"/>
    <property type="evidence" value="ECO:0007669"/>
    <property type="project" value="UniProtKB-UniRule"/>
</dbReference>